<feature type="compositionally biased region" description="Basic and acidic residues" evidence="1">
    <location>
        <begin position="254"/>
        <end position="265"/>
    </location>
</feature>
<evidence type="ECO:0000313" key="2">
    <source>
        <dbReference type="EMBL" id="TPH13936.1"/>
    </source>
</evidence>
<gene>
    <name evidence="2" type="ORF">EPA86_12530</name>
</gene>
<reference evidence="2 3" key="1">
    <citation type="submission" date="2019-01" db="EMBL/GenBank/DDBJ databases">
        <title>Litorilituus lipolytica sp. nov., isolated from intertidal sand of the Yellow Sea in China.</title>
        <authorList>
            <person name="Liu A."/>
        </authorList>
    </citation>
    <scope>NUCLEOTIDE SEQUENCE [LARGE SCALE GENOMIC DNA]</scope>
    <source>
        <strain evidence="2 3">RZ04</strain>
    </source>
</reference>
<accession>A0A502KR06</accession>
<dbReference type="EMBL" id="SAWY01000027">
    <property type="protein sequence ID" value="TPH13936.1"/>
    <property type="molecule type" value="Genomic_DNA"/>
</dbReference>
<dbReference type="RefSeq" id="WP_140604100.1">
    <property type="nucleotide sequence ID" value="NZ_SAWY01000027.1"/>
</dbReference>
<protein>
    <submittedName>
        <fullName evidence="2">Uncharacterized protein</fullName>
    </submittedName>
</protein>
<evidence type="ECO:0000256" key="1">
    <source>
        <dbReference type="SAM" id="MobiDB-lite"/>
    </source>
</evidence>
<dbReference type="Proteomes" id="UP000315303">
    <property type="component" value="Unassembled WGS sequence"/>
</dbReference>
<dbReference type="AlphaFoldDB" id="A0A502KR06"/>
<organism evidence="2 3">
    <name type="scientific">Litorilituus lipolyticus</name>
    <dbReference type="NCBI Taxonomy" id="2491017"/>
    <lineage>
        <taxon>Bacteria</taxon>
        <taxon>Pseudomonadati</taxon>
        <taxon>Pseudomonadota</taxon>
        <taxon>Gammaproteobacteria</taxon>
        <taxon>Alteromonadales</taxon>
        <taxon>Colwelliaceae</taxon>
        <taxon>Litorilituus</taxon>
    </lineage>
</organism>
<keyword evidence="3" id="KW-1185">Reference proteome</keyword>
<name>A0A502KR06_9GAMM</name>
<evidence type="ECO:0000313" key="3">
    <source>
        <dbReference type="Proteomes" id="UP000315303"/>
    </source>
</evidence>
<feature type="region of interest" description="Disordered" evidence="1">
    <location>
        <begin position="236"/>
        <end position="265"/>
    </location>
</feature>
<proteinExistence type="predicted"/>
<comment type="caution">
    <text evidence="2">The sequence shown here is derived from an EMBL/GenBank/DDBJ whole genome shotgun (WGS) entry which is preliminary data.</text>
</comment>
<sequence>MSNKGLICTIESLIQTRNDWEVNEYKSSNLKLYRLLDDCYQLATEFKKSSSAKNDIEAMLKARKMQVRADDSILRKLLKLVFASDKRRVSAYAKVVEVAISEKISPKELPRWIDEKGGIEEIRTANTKSGNAEEKINHGKVIAQKLAPISTIPQHEAITEQAGLVVLIANVKDDFSTEVLYSVNHQTVLNSALKELSRKEKTDNASFERLYKSVATTQPGKSASVKIANLVKKSTKSKKAKRWKALNITPTARPLDKNSKRAENQ</sequence>